<dbReference type="Gramene" id="KQK94727">
    <property type="protein sequence ID" value="KQK94727"/>
    <property type="gene ID" value="SETIT_0258792mg"/>
</dbReference>
<dbReference type="EnsemblPlants" id="KQK94725">
    <property type="protein sequence ID" value="KQK94725"/>
    <property type="gene ID" value="SETIT_0258792mg"/>
</dbReference>
<protein>
    <submittedName>
        <fullName evidence="1">Uncharacterized protein</fullName>
    </submittedName>
</protein>
<dbReference type="EnsemblPlants" id="KQK94726">
    <property type="protein sequence ID" value="KQK94726"/>
    <property type="gene ID" value="SETIT_0258792mg"/>
</dbReference>
<dbReference type="Proteomes" id="UP000004995">
    <property type="component" value="Unassembled WGS sequence"/>
</dbReference>
<evidence type="ECO:0000313" key="2">
    <source>
        <dbReference type="Proteomes" id="UP000004995"/>
    </source>
</evidence>
<name>A0A0Q3NK15_SETIT</name>
<dbReference type="Gramene" id="KQK94725">
    <property type="protein sequence ID" value="KQK94725"/>
    <property type="gene ID" value="SETIT_0258792mg"/>
</dbReference>
<evidence type="ECO:0000313" key="1">
    <source>
        <dbReference type="EnsemblPlants" id="KQK94726"/>
    </source>
</evidence>
<sequence length="25" mass="2871">MRVTVTPKDEERLVGLMARSGRGRR</sequence>
<reference evidence="2" key="1">
    <citation type="journal article" date="2012" name="Nat. Biotechnol.">
        <title>Reference genome sequence of the model plant Setaria.</title>
        <authorList>
            <person name="Bennetzen J.L."/>
            <person name="Schmutz J."/>
            <person name="Wang H."/>
            <person name="Percifield R."/>
            <person name="Hawkins J."/>
            <person name="Pontaroli A.C."/>
            <person name="Estep M."/>
            <person name="Feng L."/>
            <person name="Vaughn J.N."/>
            <person name="Grimwood J."/>
            <person name="Jenkins J."/>
            <person name="Barry K."/>
            <person name="Lindquist E."/>
            <person name="Hellsten U."/>
            <person name="Deshpande S."/>
            <person name="Wang X."/>
            <person name="Wu X."/>
            <person name="Mitros T."/>
            <person name="Triplett J."/>
            <person name="Yang X."/>
            <person name="Ye C.Y."/>
            <person name="Mauro-Herrera M."/>
            <person name="Wang L."/>
            <person name="Li P."/>
            <person name="Sharma M."/>
            <person name="Sharma R."/>
            <person name="Ronald P.C."/>
            <person name="Panaud O."/>
            <person name="Kellogg E.A."/>
            <person name="Brutnell T.P."/>
            <person name="Doust A.N."/>
            <person name="Tuskan G.A."/>
            <person name="Rokhsar D."/>
            <person name="Devos K.M."/>
        </authorList>
    </citation>
    <scope>NUCLEOTIDE SEQUENCE [LARGE SCALE GENOMIC DNA]</scope>
    <source>
        <strain evidence="2">cv. Yugu1</strain>
    </source>
</reference>
<reference evidence="1" key="2">
    <citation type="submission" date="2018-08" db="UniProtKB">
        <authorList>
            <consortium name="EnsemblPlants"/>
        </authorList>
    </citation>
    <scope>IDENTIFICATION</scope>
    <source>
        <strain evidence="1">Yugu1</strain>
    </source>
</reference>
<dbReference type="AlphaFoldDB" id="A0A0Q3NK15"/>
<accession>A0A0Q3NK15</accession>
<dbReference type="EMBL" id="AGNK02004970">
    <property type="status" value="NOT_ANNOTATED_CDS"/>
    <property type="molecule type" value="Genomic_DNA"/>
</dbReference>
<dbReference type="EnsemblPlants" id="KQK94727">
    <property type="protein sequence ID" value="KQK94727"/>
    <property type="gene ID" value="SETIT_0258792mg"/>
</dbReference>
<keyword evidence="2" id="KW-1185">Reference proteome</keyword>
<organism evidence="1 2">
    <name type="scientific">Setaria italica</name>
    <name type="common">Foxtail millet</name>
    <name type="synonym">Panicum italicum</name>
    <dbReference type="NCBI Taxonomy" id="4555"/>
    <lineage>
        <taxon>Eukaryota</taxon>
        <taxon>Viridiplantae</taxon>
        <taxon>Streptophyta</taxon>
        <taxon>Embryophyta</taxon>
        <taxon>Tracheophyta</taxon>
        <taxon>Spermatophyta</taxon>
        <taxon>Magnoliopsida</taxon>
        <taxon>Liliopsida</taxon>
        <taxon>Poales</taxon>
        <taxon>Poaceae</taxon>
        <taxon>PACMAD clade</taxon>
        <taxon>Panicoideae</taxon>
        <taxon>Panicodae</taxon>
        <taxon>Paniceae</taxon>
        <taxon>Cenchrinae</taxon>
        <taxon>Setaria</taxon>
    </lineage>
</organism>
<proteinExistence type="predicted"/>
<dbReference type="Gramene" id="KQK94726">
    <property type="protein sequence ID" value="KQK94726"/>
    <property type="gene ID" value="SETIT_0258792mg"/>
</dbReference>